<dbReference type="PANTHER" id="PTHR12390">
    <property type="entry name" value="UROPORPHYRINOGEN III SYNTHASE"/>
    <property type="match status" value="1"/>
</dbReference>
<dbReference type="CDD" id="cd06578">
    <property type="entry name" value="HemD"/>
    <property type="match status" value="1"/>
</dbReference>
<dbReference type="InterPro" id="IPR003754">
    <property type="entry name" value="4pyrrol_synth_uPrphyn_synth"/>
</dbReference>
<dbReference type="AlphaFoldDB" id="A0AA88L895"/>
<dbReference type="EC" id="4.2.1.75" evidence="3"/>
<evidence type="ECO:0000256" key="1">
    <source>
        <dbReference type="ARBA" id="ARBA00004772"/>
    </source>
</evidence>
<proteinExistence type="inferred from homology"/>
<comment type="catalytic activity">
    <reaction evidence="10">
        <text>hydroxymethylbilane = uroporphyrinogen III + H2O</text>
        <dbReference type="Rhea" id="RHEA:18965"/>
        <dbReference type="ChEBI" id="CHEBI:15377"/>
        <dbReference type="ChEBI" id="CHEBI:57308"/>
        <dbReference type="ChEBI" id="CHEBI:57845"/>
        <dbReference type="EC" id="4.2.1.75"/>
    </reaction>
</comment>
<comment type="caution">
    <text evidence="13">The sequence shown here is derived from an EMBL/GenBank/DDBJ whole genome shotgun (WGS) entry which is preliminary data.</text>
</comment>
<dbReference type="GO" id="GO:0005829">
    <property type="term" value="C:cytosol"/>
    <property type="evidence" value="ECO:0007669"/>
    <property type="project" value="TreeGrafter"/>
</dbReference>
<feature type="domain" description="Tetrapyrrole biosynthesis uroporphyrinogen III synthase" evidence="12">
    <location>
        <begin position="44"/>
        <end position="268"/>
    </location>
</feature>
<evidence type="ECO:0000313" key="14">
    <source>
        <dbReference type="Proteomes" id="UP001187531"/>
    </source>
</evidence>
<evidence type="ECO:0000256" key="10">
    <source>
        <dbReference type="ARBA" id="ARBA00048617"/>
    </source>
</evidence>
<name>A0AA88L895_ARTSF</name>
<comment type="function">
    <text evidence="11">Catalyzes cyclization of the linear tetrapyrrole, hydroxymethylbilane, to the macrocyclic uroporphyrinogen III, the branch point for the various sub-pathways leading to the wide diversity of porphyrins. Porphyrins act as cofactors for a multitude of enzymes that perform a variety of processes within the cell such as methionine synthesis (vitamin B12) or oxygen transport (heme).</text>
</comment>
<gene>
    <name evidence="13" type="ORF">QYM36_012786</name>
</gene>
<evidence type="ECO:0000313" key="13">
    <source>
        <dbReference type="EMBL" id="KAK2711780.1"/>
    </source>
</evidence>
<protein>
    <recommendedName>
        <fullName evidence="9">Uroporphyrinogen-III synthase</fullName>
        <ecNumber evidence="3">4.2.1.75</ecNumber>
    </recommendedName>
    <alternativeName>
        <fullName evidence="8">Hydroxymethylbilane hydrolyase [cyclizing]</fullName>
    </alternativeName>
    <alternativeName>
        <fullName evidence="7">Uroporphyrinogen-III cosynthase</fullName>
    </alternativeName>
</protein>
<dbReference type="FunFam" id="3.40.50.10090:FF:000003">
    <property type="entry name" value="uroporphyrinogen-III synthase"/>
    <property type="match status" value="1"/>
</dbReference>
<evidence type="ECO:0000256" key="9">
    <source>
        <dbReference type="ARBA" id="ARBA00040167"/>
    </source>
</evidence>
<keyword evidence="14" id="KW-1185">Reference proteome</keyword>
<keyword evidence="4" id="KW-0350">Heme biosynthesis</keyword>
<dbReference type="Proteomes" id="UP001187531">
    <property type="component" value="Unassembled WGS sequence"/>
</dbReference>
<keyword evidence="5" id="KW-0456">Lyase</keyword>
<comment type="pathway">
    <text evidence="1">Porphyrin-containing compound metabolism; protoporphyrin-IX biosynthesis; coproporphyrinogen-III from 5-aminolevulinate: step 3/4.</text>
</comment>
<evidence type="ECO:0000256" key="5">
    <source>
        <dbReference type="ARBA" id="ARBA00023239"/>
    </source>
</evidence>
<keyword evidence="6" id="KW-0627">Porphyrin biosynthesis</keyword>
<dbReference type="GO" id="GO:0004852">
    <property type="term" value="F:uroporphyrinogen-III synthase activity"/>
    <property type="evidence" value="ECO:0007669"/>
    <property type="project" value="UniProtKB-EC"/>
</dbReference>
<reference evidence="13" key="1">
    <citation type="submission" date="2023-07" db="EMBL/GenBank/DDBJ databases">
        <title>Chromosome-level genome assembly of Artemia franciscana.</title>
        <authorList>
            <person name="Jo E."/>
        </authorList>
    </citation>
    <scope>NUCLEOTIDE SEQUENCE</scope>
    <source>
        <tissue evidence="13">Whole body</tissue>
    </source>
</reference>
<dbReference type="Pfam" id="PF02602">
    <property type="entry name" value="HEM4"/>
    <property type="match status" value="1"/>
</dbReference>
<dbReference type="InterPro" id="IPR039793">
    <property type="entry name" value="UROS/Hem4"/>
</dbReference>
<evidence type="ECO:0000256" key="4">
    <source>
        <dbReference type="ARBA" id="ARBA00023133"/>
    </source>
</evidence>
<dbReference type="GO" id="GO:0006785">
    <property type="term" value="P:heme B biosynthetic process"/>
    <property type="evidence" value="ECO:0007669"/>
    <property type="project" value="UniProtKB-ARBA"/>
</dbReference>
<dbReference type="PANTHER" id="PTHR12390:SF0">
    <property type="entry name" value="UROPORPHYRINOGEN-III SYNTHASE"/>
    <property type="match status" value="1"/>
</dbReference>
<evidence type="ECO:0000256" key="11">
    <source>
        <dbReference type="ARBA" id="ARBA00060039"/>
    </source>
</evidence>
<dbReference type="Gene3D" id="3.40.50.10090">
    <property type="match status" value="2"/>
</dbReference>
<dbReference type="InterPro" id="IPR036108">
    <property type="entry name" value="4pyrrol_syn_uPrphyn_synt_sf"/>
</dbReference>
<evidence type="ECO:0000256" key="2">
    <source>
        <dbReference type="ARBA" id="ARBA00008133"/>
    </source>
</evidence>
<dbReference type="SUPFAM" id="SSF69618">
    <property type="entry name" value="HemD-like"/>
    <property type="match status" value="1"/>
</dbReference>
<evidence type="ECO:0000259" key="12">
    <source>
        <dbReference type="Pfam" id="PF02602"/>
    </source>
</evidence>
<organism evidence="13 14">
    <name type="scientific">Artemia franciscana</name>
    <name type="common">Brine shrimp</name>
    <name type="synonym">Artemia sanfranciscana</name>
    <dbReference type="NCBI Taxonomy" id="6661"/>
    <lineage>
        <taxon>Eukaryota</taxon>
        <taxon>Metazoa</taxon>
        <taxon>Ecdysozoa</taxon>
        <taxon>Arthropoda</taxon>
        <taxon>Crustacea</taxon>
        <taxon>Branchiopoda</taxon>
        <taxon>Anostraca</taxon>
        <taxon>Artemiidae</taxon>
        <taxon>Artemia</taxon>
    </lineage>
</organism>
<evidence type="ECO:0000256" key="6">
    <source>
        <dbReference type="ARBA" id="ARBA00023244"/>
    </source>
</evidence>
<dbReference type="EMBL" id="JAVRJZ010000016">
    <property type="protein sequence ID" value="KAK2711780.1"/>
    <property type="molecule type" value="Genomic_DNA"/>
</dbReference>
<comment type="similarity">
    <text evidence="2">Belongs to the uroporphyrinogen-III synthase family.</text>
</comment>
<evidence type="ECO:0000256" key="3">
    <source>
        <dbReference type="ARBA" id="ARBA00013109"/>
    </source>
</evidence>
<evidence type="ECO:0000256" key="8">
    <source>
        <dbReference type="ARBA" id="ARBA00032649"/>
    </source>
</evidence>
<evidence type="ECO:0000256" key="7">
    <source>
        <dbReference type="ARBA" id="ARBA00031702"/>
    </source>
</evidence>
<dbReference type="GO" id="GO:0006780">
    <property type="term" value="P:uroporphyrinogen III biosynthetic process"/>
    <property type="evidence" value="ECO:0007669"/>
    <property type="project" value="InterPro"/>
</dbReference>
<accession>A0AA88L895</accession>
<sequence length="276" mass="30377">MSGVIFKSCKCVNMNKSVLLLKSSGAPQSQDAEDAYIFELKDLFIPFLVNTLSFTFFALDQLWGFIQHPENYSGIILTSPRAVEALKIAIDEFGIQDYETKLLSIWKTKLIYCVGEATQRNALSTLGLEGVGGDTGNAATLGSFILRTFPADERKPLLFPSGELRREELPKILSNANLPFSSIIVYNTTSSPTLEEDIKCCLNSSKGVDYAVFFSPSGVRFAIPVLQSLLSNLNCIKFIAIGPTTEKALESAGIRVYKVCPEPTPKSLRKILEEDL</sequence>